<reference evidence="3 4" key="1">
    <citation type="submission" date="2023-07" db="EMBL/GenBank/DDBJ databases">
        <title>Genomic Encyclopedia of Type Strains, Phase IV (KMG-IV): sequencing the most valuable type-strain genomes for metagenomic binning, comparative biology and taxonomic classification.</title>
        <authorList>
            <person name="Goeker M."/>
        </authorList>
    </citation>
    <scope>NUCLEOTIDE SEQUENCE [LARGE SCALE GENOMIC DNA]</scope>
    <source>
        <strain evidence="3 4">DSM 19562</strain>
    </source>
</reference>
<feature type="transmembrane region" description="Helical" evidence="2">
    <location>
        <begin position="90"/>
        <end position="109"/>
    </location>
</feature>
<dbReference type="RefSeq" id="WP_306424675.1">
    <property type="nucleotide sequence ID" value="NZ_BPQX01000028.1"/>
</dbReference>
<sequence>MASDPHIDDDPPVPSPRPVARGGRGRLVVAGRVALAAVGGYGMAALATALAALALPLPRAEAVSAATQASFAVMAGAVVFVFAASSLGRAAVGLGGVAILLAAGLWLAGGFSPMAPA</sequence>
<feature type="region of interest" description="Disordered" evidence="1">
    <location>
        <begin position="1"/>
        <end position="21"/>
    </location>
</feature>
<evidence type="ECO:0000313" key="4">
    <source>
        <dbReference type="Proteomes" id="UP001236369"/>
    </source>
</evidence>
<dbReference type="EMBL" id="JAUSVV010000009">
    <property type="protein sequence ID" value="MDQ0444064.1"/>
    <property type="molecule type" value="Genomic_DNA"/>
</dbReference>
<evidence type="ECO:0008006" key="5">
    <source>
        <dbReference type="Google" id="ProtNLM"/>
    </source>
</evidence>
<feature type="transmembrane region" description="Helical" evidence="2">
    <location>
        <begin position="33"/>
        <end position="57"/>
    </location>
</feature>
<protein>
    <recommendedName>
        <fullName evidence="5">Iron transporter</fullName>
    </recommendedName>
</protein>
<gene>
    <name evidence="3" type="ORF">QO016_003572</name>
</gene>
<proteinExistence type="predicted"/>
<keyword evidence="2" id="KW-1133">Transmembrane helix</keyword>
<accession>A0ABU0HP12</accession>
<feature type="transmembrane region" description="Helical" evidence="2">
    <location>
        <begin position="63"/>
        <end position="83"/>
    </location>
</feature>
<keyword evidence="2" id="KW-0812">Transmembrane</keyword>
<dbReference type="Proteomes" id="UP001236369">
    <property type="component" value="Unassembled WGS sequence"/>
</dbReference>
<name>A0ABU0HP12_9HYPH</name>
<evidence type="ECO:0000256" key="2">
    <source>
        <dbReference type="SAM" id="Phobius"/>
    </source>
</evidence>
<comment type="caution">
    <text evidence="3">The sequence shown here is derived from an EMBL/GenBank/DDBJ whole genome shotgun (WGS) entry which is preliminary data.</text>
</comment>
<keyword evidence="2" id="KW-0472">Membrane</keyword>
<organism evidence="3 4">
    <name type="scientific">Methylobacterium persicinum</name>
    <dbReference type="NCBI Taxonomy" id="374426"/>
    <lineage>
        <taxon>Bacteria</taxon>
        <taxon>Pseudomonadati</taxon>
        <taxon>Pseudomonadota</taxon>
        <taxon>Alphaproteobacteria</taxon>
        <taxon>Hyphomicrobiales</taxon>
        <taxon>Methylobacteriaceae</taxon>
        <taxon>Methylobacterium</taxon>
    </lineage>
</organism>
<evidence type="ECO:0000256" key="1">
    <source>
        <dbReference type="SAM" id="MobiDB-lite"/>
    </source>
</evidence>
<evidence type="ECO:0000313" key="3">
    <source>
        <dbReference type="EMBL" id="MDQ0444064.1"/>
    </source>
</evidence>
<keyword evidence="4" id="KW-1185">Reference proteome</keyword>